<keyword evidence="2" id="KW-1185">Reference proteome</keyword>
<dbReference type="Gene3D" id="3.60.10.10">
    <property type="entry name" value="Endonuclease/exonuclease/phosphatase"/>
    <property type="match status" value="1"/>
</dbReference>
<protein>
    <recommendedName>
        <fullName evidence="3">TLDc domain-containing protein</fullName>
    </recommendedName>
</protein>
<dbReference type="InterPro" id="IPR036691">
    <property type="entry name" value="Endo/exonu/phosph_ase_sf"/>
</dbReference>
<dbReference type="SUPFAM" id="SSF56219">
    <property type="entry name" value="DNase I-like"/>
    <property type="match status" value="1"/>
</dbReference>
<name>A0ABR0UTM7_REHGL</name>
<dbReference type="EMBL" id="JABTTQ020002247">
    <property type="protein sequence ID" value="KAK6125295.1"/>
    <property type="molecule type" value="Genomic_DNA"/>
</dbReference>
<gene>
    <name evidence="1" type="ORF">DH2020_040957</name>
</gene>
<organism evidence="1 2">
    <name type="scientific">Rehmannia glutinosa</name>
    <name type="common">Chinese foxglove</name>
    <dbReference type="NCBI Taxonomy" id="99300"/>
    <lineage>
        <taxon>Eukaryota</taxon>
        <taxon>Viridiplantae</taxon>
        <taxon>Streptophyta</taxon>
        <taxon>Embryophyta</taxon>
        <taxon>Tracheophyta</taxon>
        <taxon>Spermatophyta</taxon>
        <taxon>Magnoliopsida</taxon>
        <taxon>eudicotyledons</taxon>
        <taxon>Gunneridae</taxon>
        <taxon>Pentapetalae</taxon>
        <taxon>asterids</taxon>
        <taxon>lamiids</taxon>
        <taxon>Lamiales</taxon>
        <taxon>Orobanchaceae</taxon>
        <taxon>Rehmannieae</taxon>
        <taxon>Rehmannia</taxon>
    </lineage>
</organism>
<proteinExistence type="predicted"/>
<reference evidence="1 2" key="1">
    <citation type="journal article" date="2021" name="Comput. Struct. Biotechnol. J.">
        <title>De novo genome assembly of the potent medicinal plant Rehmannia glutinosa using nanopore technology.</title>
        <authorList>
            <person name="Ma L."/>
            <person name="Dong C."/>
            <person name="Song C."/>
            <person name="Wang X."/>
            <person name="Zheng X."/>
            <person name="Niu Y."/>
            <person name="Chen S."/>
            <person name="Feng W."/>
        </authorList>
    </citation>
    <scope>NUCLEOTIDE SEQUENCE [LARGE SCALE GENOMIC DNA]</scope>
    <source>
        <strain evidence="1">DH-2019</strain>
    </source>
</reference>
<comment type="caution">
    <text evidence="1">The sequence shown here is derived from an EMBL/GenBank/DDBJ whole genome shotgun (WGS) entry which is preliminary data.</text>
</comment>
<dbReference type="Proteomes" id="UP001318860">
    <property type="component" value="Unassembled WGS sequence"/>
</dbReference>
<evidence type="ECO:0008006" key="3">
    <source>
        <dbReference type="Google" id="ProtNLM"/>
    </source>
</evidence>
<sequence>MLELIQRRRLAMANPAEPNEYLRWELPRAWEPGQFQELRELVCKKDPQLVFLCETKCKASVVDKIKYSLNMFGFAVDSWGRSGGLALLWHKDIPVSLRHYSDRFIGVGVDILGQSFRFTRVYGEPNALLSLGIAIDSSSHSWARLDRAAGNPSWTKLFLESGCTPPHFFSDHALLHIQVEIATLVYSVGKSGDPSDLKPYGFESRLRRSH</sequence>
<accession>A0ABR0UTM7</accession>
<evidence type="ECO:0000313" key="2">
    <source>
        <dbReference type="Proteomes" id="UP001318860"/>
    </source>
</evidence>
<evidence type="ECO:0000313" key="1">
    <source>
        <dbReference type="EMBL" id="KAK6125295.1"/>
    </source>
</evidence>